<evidence type="ECO:0000313" key="2">
    <source>
        <dbReference type="Proteomes" id="UP000283587"/>
    </source>
</evidence>
<accession>A0A419A5G2</accession>
<keyword evidence="2" id="KW-1185">Reference proteome</keyword>
<gene>
    <name evidence="1" type="ORF">D3P05_12765</name>
</gene>
<proteinExistence type="predicted"/>
<reference evidence="2" key="1">
    <citation type="submission" date="2018-09" db="EMBL/GenBank/DDBJ databases">
        <title>Paracoccus onubensis nov. sp. a moderate halophilic bacterium isolated from Gruta de las Maravillas (Aracena, Spain).</title>
        <authorList>
            <person name="Jurado V."/>
            <person name="Gutierrez-Patricio S."/>
            <person name="Gonzalez-Pimentel J.L."/>
            <person name="Miller A.Z."/>
            <person name="Laiz L."/>
            <person name="Saiz-Jimenez C."/>
        </authorList>
    </citation>
    <scope>NUCLEOTIDE SEQUENCE [LARGE SCALE GENOMIC DNA]</scope>
    <source>
        <strain evidence="2">DSM 26381</strain>
    </source>
</reference>
<protein>
    <submittedName>
        <fullName evidence="1">Uncharacterized protein</fullName>
    </submittedName>
</protein>
<dbReference type="Proteomes" id="UP000283587">
    <property type="component" value="Unassembled WGS sequence"/>
</dbReference>
<dbReference type="AlphaFoldDB" id="A0A419A5G2"/>
<organism evidence="1 2">
    <name type="scientific">Paracoccus siganidrum</name>
    <dbReference type="NCBI Taxonomy" id="1276757"/>
    <lineage>
        <taxon>Bacteria</taxon>
        <taxon>Pseudomonadati</taxon>
        <taxon>Pseudomonadota</taxon>
        <taxon>Alphaproteobacteria</taxon>
        <taxon>Rhodobacterales</taxon>
        <taxon>Paracoccaceae</taxon>
        <taxon>Paracoccus</taxon>
    </lineage>
</organism>
<name>A0A419A5G2_9RHOB</name>
<comment type="caution">
    <text evidence="1">The sequence shown here is derived from an EMBL/GenBank/DDBJ whole genome shotgun (WGS) entry which is preliminary data.</text>
</comment>
<dbReference type="EMBL" id="QZEW01000051">
    <property type="protein sequence ID" value="RJL11876.1"/>
    <property type="molecule type" value="Genomic_DNA"/>
</dbReference>
<sequence>MGIALSAIAATSAWVLSDSTAAESAVTASCLADCAGGGQPLPAIGEPVDEEALHVITHPGRYGLSLAPSGSRYGVLDGQIVRFSASDGQLLSILRQTDQILD</sequence>
<evidence type="ECO:0000313" key="1">
    <source>
        <dbReference type="EMBL" id="RJL11876.1"/>
    </source>
</evidence>